<dbReference type="RefSeq" id="WP_241542740.1">
    <property type="nucleotide sequence ID" value="NZ_CAWQWN010000001.1"/>
</dbReference>
<evidence type="ECO:0000313" key="13">
    <source>
        <dbReference type="EMBL" id="UNH31870.1"/>
    </source>
</evidence>
<name>A0A9Q8Q3Q9_9GAMM</name>
<dbReference type="InterPro" id="IPR051056">
    <property type="entry name" value="Glycosyl_Hydrolase_73"/>
</dbReference>
<evidence type="ECO:0000256" key="5">
    <source>
        <dbReference type="ARBA" id="ARBA00013433"/>
    </source>
</evidence>
<evidence type="ECO:0000256" key="6">
    <source>
        <dbReference type="ARBA" id="ARBA00022764"/>
    </source>
</evidence>
<dbReference type="Gene3D" id="1.10.530.10">
    <property type="match status" value="1"/>
</dbReference>
<evidence type="ECO:0000256" key="11">
    <source>
        <dbReference type="ARBA" id="ARBA00030835"/>
    </source>
</evidence>
<keyword evidence="7" id="KW-1005">Bacterial flagellum biogenesis</keyword>
<evidence type="ECO:0000256" key="4">
    <source>
        <dbReference type="ARBA" id="ARBA00007974"/>
    </source>
</evidence>
<gene>
    <name evidence="13" type="primary">flgJ</name>
    <name evidence="13" type="ORF">MNY72_06165</name>
</gene>
<comment type="similarity">
    <text evidence="3">In the N-terminal section; belongs to the FlgJ family.</text>
</comment>
<dbReference type="GO" id="GO:0016798">
    <property type="term" value="F:hydrolase activity, acting on glycosyl bonds"/>
    <property type="evidence" value="ECO:0007669"/>
    <property type="project" value="UniProtKB-KW"/>
</dbReference>
<keyword evidence="9 13" id="KW-0326">Glycosidase</keyword>
<dbReference type="InterPro" id="IPR002901">
    <property type="entry name" value="MGlyc_endo_b_GlcNAc-like_dom"/>
</dbReference>
<evidence type="ECO:0000256" key="10">
    <source>
        <dbReference type="ARBA" id="ARBA00023316"/>
    </source>
</evidence>
<dbReference type="PRINTS" id="PR01002">
    <property type="entry name" value="FLGFLGJ"/>
</dbReference>
<dbReference type="GO" id="GO:0042597">
    <property type="term" value="C:periplasmic space"/>
    <property type="evidence" value="ECO:0007669"/>
    <property type="project" value="UniProtKB-SubCell"/>
</dbReference>
<accession>A0A9Q8Q3Q9</accession>
<keyword evidence="13" id="KW-0966">Cell projection</keyword>
<comment type="function">
    <text evidence="1">Flagellum-specific muramidase which hydrolyzes the peptidoglycan layer to assemble the rod structure in the periplasmic space.</text>
</comment>
<dbReference type="GO" id="GO:0044780">
    <property type="term" value="P:bacterial-type flagellum assembly"/>
    <property type="evidence" value="ECO:0007669"/>
    <property type="project" value="InterPro"/>
</dbReference>
<dbReference type="InterPro" id="IPR013377">
    <property type="entry name" value="FlgJ"/>
</dbReference>
<evidence type="ECO:0000256" key="2">
    <source>
        <dbReference type="ARBA" id="ARBA00004418"/>
    </source>
</evidence>
<organism evidence="13 14">
    <name type="scientific">Moellerella wisconsensis</name>
    <dbReference type="NCBI Taxonomy" id="158849"/>
    <lineage>
        <taxon>Bacteria</taxon>
        <taxon>Pseudomonadati</taxon>
        <taxon>Pseudomonadota</taxon>
        <taxon>Gammaproteobacteria</taxon>
        <taxon>Enterobacterales</taxon>
        <taxon>Morganellaceae</taxon>
        <taxon>Moellerella</taxon>
    </lineage>
</organism>
<sequence length="331" mass="36767">MRTPLHTGMSMPDIGGAAFDVQSLNQLKNHVSQQPQQGLRQVAQQLESVFVNMMLKSMRAALPQNDAMSSEQSKLYTSLYDQQIAQDLSRHGLGFADKIVQQLSQQLAIKPEKTPLSPSNISHSVQQSLSQSPSGHMSAFFHAEQNWSDAWSQNTLVAKARQILSPGSREFLTKLLVPARIVGQNTGIPYMLILAQAALESGWGKKEILNPNGQPSYNIFGIKSGKNWSGKTTRITTTEYIDGQKVKCKQDFRVYSSYLDALSDYAQLVSRSKRYQGVINAPNAEQAAVAIQKAGYATDPHYSQKLTQIIQQLTRSLEQEATVQYDLSELF</sequence>
<protein>
    <recommendedName>
        <fullName evidence="5">Peptidoglycan hydrolase FlgJ</fullName>
    </recommendedName>
    <alternativeName>
        <fullName evidence="11">Muramidase FlgJ</fullName>
    </alternativeName>
</protein>
<evidence type="ECO:0000256" key="8">
    <source>
        <dbReference type="ARBA" id="ARBA00022801"/>
    </source>
</evidence>
<dbReference type="AlphaFoldDB" id="A0A9Q8Q3Q9"/>
<feature type="domain" description="Mannosyl-glycoprotein endo-beta-N-acetylglucosamidase-like" evidence="12">
    <location>
        <begin position="162"/>
        <end position="326"/>
    </location>
</feature>
<dbReference type="NCBIfam" id="TIGR02541">
    <property type="entry name" value="flagell_FlgJ"/>
    <property type="match status" value="1"/>
</dbReference>
<dbReference type="PANTHER" id="PTHR33308">
    <property type="entry name" value="PEPTIDOGLYCAN HYDROLASE FLGJ"/>
    <property type="match status" value="1"/>
</dbReference>
<dbReference type="Pfam" id="PF10135">
    <property type="entry name" value="Rod-binding"/>
    <property type="match status" value="1"/>
</dbReference>
<keyword evidence="13" id="KW-0282">Flagellum</keyword>
<keyword evidence="10" id="KW-0961">Cell wall biogenesis/degradation</keyword>
<dbReference type="InterPro" id="IPR019301">
    <property type="entry name" value="Flagellar_prot_FlgJ_N"/>
</dbReference>
<evidence type="ECO:0000256" key="3">
    <source>
        <dbReference type="ARBA" id="ARBA00006880"/>
    </source>
</evidence>
<dbReference type="SMART" id="SM00047">
    <property type="entry name" value="LYZ2"/>
    <property type="match status" value="1"/>
</dbReference>
<keyword evidence="8 13" id="KW-0378">Hydrolase</keyword>
<keyword evidence="6" id="KW-0574">Periplasm</keyword>
<comment type="similarity">
    <text evidence="4">In the C-terminal section; belongs to the glycosyl hydrolase 73 family.</text>
</comment>
<dbReference type="PANTHER" id="PTHR33308:SF9">
    <property type="entry name" value="PEPTIDOGLYCAN HYDROLASE FLGJ"/>
    <property type="match status" value="1"/>
</dbReference>
<dbReference type="EMBL" id="CP093245">
    <property type="protein sequence ID" value="UNH31870.1"/>
    <property type="molecule type" value="Genomic_DNA"/>
</dbReference>
<dbReference type="GO" id="GO:0004040">
    <property type="term" value="F:amidase activity"/>
    <property type="evidence" value="ECO:0007669"/>
    <property type="project" value="InterPro"/>
</dbReference>
<dbReference type="Proteomes" id="UP000829116">
    <property type="component" value="Chromosome"/>
</dbReference>
<dbReference type="Pfam" id="PF01832">
    <property type="entry name" value="Glucosaminidase"/>
    <property type="match status" value="1"/>
</dbReference>
<evidence type="ECO:0000256" key="1">
    <source>
        <dbReference type="ARBA" id="ARBA00002954"/>
    </source>
</evidence>
<proteinExistence type="inferred from homology"/>
<dbReference type="GO" id="GO:0071973">
    <property type="term" value="P:bacterial-type flagellum-dependent cell motility"/>
    <property type="evidence" value="ECO:0007669"/>
    <property type="project" value="TreeGrafter"/>
</dbReference>
<evidence type="ECO:0000256" key="7">
    <source>
        <dbReference type="ARBA" id="ARBA00022795"/>
    </source>
</evidence>
<reference evidence="13" key="1">
    <citation type="submission" date="2022-03" db="EMBL/GenBank/DDBJ databases">
        <title>ESBL-producing Moellerella wisconsensis and Escherichia marmotae isolated from wild game meat.</title>
        <authorList>
            <person name="Biggel M."/>
        </authorList>
    </citation>
    <scope>NUCLEOTIDE SEQUENCE</scope>
    <source>
        <strain evidence="13">W51</strain>
    </source>
</reference>
<keyword evidence="13" id="KW-0969">Cilium</keyword>
<comment type="subcellular location">
    <subcellularLocation>
        <location evidence="2">Periplasm</location>
    </subcellularLocation>
</comment>
<evidence type="ECO:0000256" key="9">
    <source>
        <dbReference type="ARBA" id="ARBA00023295"/>
    </source>
</evidence>
<dbReference type="Gene3D" id="2.10.70.40">
    <property type="entry name" value="peptidoglycan hydrolase"/>
    <property type="match status" value="1"/>
</dbReference>
<evidence type="ECO:0000259" key="12">
    <source>
        <dbReference type="SMART" id="SM00047"/>
    </source>
</evidence>
<dbReference type="GO" id="GO:0071555">
    <property type="term" value="P:cell wall organization"/>
    <property type="evidence" value="ECO:0007669"/>
    <property type="project" value="UniProtKB-KW"/>
</dbReference>
<evidence type="ECO:0000313" key="14">
    <source>
        <dbReference type="Proteomes" id="UP000829116"/>
    </source>
</evidence>